<sequence>MARWGRPGSAGEQATPARSGVADALSRHPVVGVAGAVVGLVAATTAVGVTVARIATRRVRADRLSPAGALPEGASDADLREDDPLGAAARRADRTALVQADDGVLLAVEEIGPLDAPLTVVFVHGYTLSMASWTYQRRSLAATLATANGHRPDARLVFYDQRGHGSSSRGPAEHSTVEQLAHDLASVLAARAPSGPVVLIGHSMGGMTIMGLAEVAPELFGPKVVGVALVSTSSGNLADLDFGMPEFLTRVRAAVLPFAAYTMRRRPAFAERTRKLVAEVVSAITRSLSFASADVDPRLGRYVDAMIAGTPVDVIAEFYPALTGLDETGALAPLARVPVLVLTGDQDKMIPKAHSDLLVEHLGGVGEGRVEYVVVPEAGHLVTLEKPDEVTRALTGLLRRVAAETAGRPQD</sequence>
<reference evidence="4 5" key="1">
    <citation type="submission" date="2024-06" db="EMBL/GenBank/DDBJ databases">
        <title>Draft genome sequence of Geodermatophilus badlandi, a novel member of the Geodermatophilaceae isolated from badland sedimentary rocks in the Red desert, Wyoming, USA.</title>
        <authorList>
            <person name="Ben Tekaya S."/>
            <person name="Nouioui I."/>
            <person name="Flores G.M."/>
            <person name="Shaal M.N."/>
            <person name="Bredoire F."/>
            <person name="Basile F."/>
            <person name="Van Diepen L."/>
            <person name="Ward N.L."/>
        </authorList>
    </citation>
    <scope>NUCLEOTIDE SEQUENCE [LARGE SCALE GENOMIC DNA]</scope>
    <source>
        <strain evidence="4 5">WL48A</strain>
    </source>
</reference>
<evidence type="ECO:0000256" key="2">
    <source>
        <dbReference type="SAM" id="Phobius"/>
    </source>
</evidence>
<feature type="transmembrane region" description="Helical" evidence="2">
    <location>
        <begin position="30"/>
        <end position="55"/>
    </location>
</feature>
<dbReference type="PANTHER" id="PTHR43194:SF2">
    <property type="entry name" value="PEROXISOMAL MEMBRANE PROTEIN LPX1"/>
    <property type="match status" value="1"/>
</dbReference>
<dbReference type="RefSeq" id="WP_369202852.1">
    <property type="nucleotide sequence ID" value="NZ_JBFNXQ010000004.1"/>
</dbReference>
<dbReference type="InterPro" id="IPR050228">
    <property type="entry name" value="Carboxylesterase_BioH"/>
</dbReference>
<protein>
    <submittedName>
        <fullName evidence="4">Alpha/beta fold hydrolase</fullName>
    </submittedName>
</protein>
<keyword evidence="5" id="KW-1185">Reference proteome</keyword>
<dbReference type="InterPro" id="IPR029058">
    <property type="entry name" value="AB_hydrolase_fold"/>
</dbReference>
<dbReference type="Gene3D" id="3.40.50.1820">
    <property type="entry name" value="alpha/beta hydrolase"/>
    <property type="match status" value="1"/>
</dbReference>
<keyword evidence="2" id="KW-0812">Transmembrane</keyword>
<keyword evidence="4" id="KW-0378">Hydrolase</keyword>
<keyword evidence="2" id="KW-1133">Transmembrane helix</keyword>
<proteinExistence type="predicted"/>
<feature type="region of interest" description="Disordered" evidence="1">
    <location>
        <begin position="1"/>
        <end position="20"/>
    </location>
</feature>
<dbReference type="PRINTS" id="PR00412">
    <property type="entry name" value="EPOXHYDRLASE"/>
</dbReference>
<dbReference type="InterPro" id="IPR000639">
    <property type="entry name" value="Epox_hydrolase-like"/>
</dbReference>
<dbReference type="Pfam" id="PF12697">
    <property type="entry name" value="Abhydrolase_6"/>
    <property type="match status" value="1"/>
</dbReference>
<evidence type="ECO:0000256" key="1">
    <source>
        <dbReference type="SAM" id="MobiDB-lite"/>
    </source>
</evidence>
<evidence type="ECO:0000259" key="3">
    <source>
        <dbReference type="Pfam" id="PF12697"/>
    </source>
</evidence>
<feature type="domain" description="AB hydrolase-1" evidence="3">
    <location>
        <begin position="120"/>
        <end position="392"/>
    </location>
</feature>
<gene>
    <name evidence="4" type="ORF">ABQ292_02450</name>
</gene>
<name>A0ABV3X9K8_9ACTN</name>
<organism evidence="4 5">
    <name type="scientific">Geodermatophilus maliterrae</name>
    <dbReference type="NCBI Taxonomy" id="3162531"/>
    <lineage>
        <taxon>Bacteria</taxon>
        <taxon>Bacillati</taxon>
        <taxon>Actinomycetota</taxon>
        <taxon>Actinomycetes</taxon>
        <taxon>Geodermatophilales</taxon>
        <taxon>Geodermatophilaceae</taxon>
        <taxon>Geodermatophilus</taxon>
    </lineage>
</organism>
<dbReference type="PANTHER" id="PTHR43194">
    <property type="entry name" value="HYDROLASE ALPHA/BETA FOLD FAMILY"/>
    <property type="match status" value="1"/>
</dbReference>
<dbReference type="GO" id="GO:0016787">
    <property type="term" value="F:hydrolase activity"/>
    <property type="evidence" value="ECO:0007669"/>
    <property type="project" value="UniProtKB-KW"/>
</dbReference>
<dbReference type="SUPFAM" id="SSF53474">
    <property type="entry name" value="alpha/beta-Hydrolases"/>
    <property type="match status" value="1"/>
</dbReference>
<dbReference type="Proteomes" id="UP001560045">
    <property type="component" value="Unassembled WGS sequence"/>
</dbReference>
<evidence type="ECO:0000313" key="4">
    <source>
        <dbReference type="EMBL" id="MEX5717225.1"/>
    </source>
</evidence>
<dbReference type="InterPro" id="IPR000073">
    <property type="entry name" value="AB_hydrolase_1"/>
</dbReference>
<dbReference type="EMBL" id="JBFNXQ010000004">
    <property type="protein sequence ID" value="MEX5717225.1"/>
    <property type="molecule type" value="Genomic_DNA"/>
</dbReference>
<comment type="caution">
    <text evidence="4">The sequence shown here is derived from an EMBL/GenBank/DDBJ whole genome shotgun (WGS) entry which is preliminary data.</text>
</comment>
<keyword evidence="2" id="KW-0472">Membrane</keyword>
<evidence type="ECO:0000313" key="5">
    <source>
        <dbReference type="Proteomes" id="UP001560045"/>
    </source>
</evidence>
<accession>A0ABV3X9K8</accession>